<dbReference type="HOGENOM" id="CLU_055272_4_0_5"/>
<dbReference type="Pfam" id="PF03548">
    <property type="entry name" value="LolA"/>
    <property type="match status" value="1"/>
</dbReference>
<dbReference type="RefSeq" id="WP_014414396.1">
    <property type="nucleotide sequence ID" value="NC_017059.1"/>
</dbReference>
<proteinExistence type="predicted"/>
<evidence type="ECO:0000256" key="1">
    <source>
        <dbReference type="ARBA" id="ARBA00022729"/>
    </source>
</evidence>
<dbReference type="PANTHER" id="PTHR35869:SF1">
    <property type="entry name" value="OUTER-MEMBRANE LIPOPROTEIN CARRIER PROTEIN"/>
    <property type="match status" value="1"/>
</dbReference>
<evidence type="ECO:0000313" key="3">
    <source>
        <dbReference type="EMBL" id="CCG07756.1"/>
    </source>
</evidence>
<dbReference type="eggNOG" id="COG2834">
    <property type="taxonomic scope" value="Bacteria"/>
</dbReference>
<keyword evidence="3" id="KW-0449">Lipoprotein</keyword>
<dbReference type="OrthoDB" id="9800501at2"/>
<dbReference type="CDD" id="cd16325">
    <property type="entry name" value="LolA"/>
    <property type="match status" value="1"/>
</dbReference>
<dbReference type="STRING" id="1150469.RSPPHO_01130"/>
<dbReference type="Gene3D" id="2.50.20.10">
    <property type="entry name" value="Lipoprotein localisation LolA/LolB/LppX"/>
    <property type="match status" value="1"/>
</dbReference>
<keyword evidence="4" id="KW-1185">Reference proteome</keyword>
<evidence type="ECO:0000256" key="2">
    <source>
        <dbReference type="SAM" id="SignalP"/>
    </source>
</evidence>
<dbReference type="PATRIC" id="fig|1150469.3.peg.1280"/>
<gene>
    <name evidence="3" type="ORF">RSPPHO_01130</name>
</gene>
<dbReference type="Proteomes" id="UP000033220">
    <property type="component" value="Chromosome DSM 122"/>
</dbReference>
<evidence type="ECO:0000313" key="4">
    <source>
        <dbReference type="Proteomes" id="UP000033220"/>
    </source>
</evidence>
<keyword evidence="1 2" id="KW-0732">Signal</keyword>
<reference evidence="3 4" key="1">
    <citation type="submission" date="2012-02" db="EMBL/GenBank/DDBJ databases">
        <title>Shotgun genome sequence of Phaeospirillum photometricum DSM 122.</title>
        <authorList>
            <person name="Duquesne K."/>
            <person name="Sturgis J."/>
        </authorList>
    </citation>
    <scope>NUCLEOTIDE SEQUENCE [LARGE SCALE GENOMIC DNA]</scope>
    <source>
        <strain evidence="4">DSM122</strain>
    </source>
</reference>
<dbReference type="InterPro" id="IPR029046">
    <property type="entry name" value="LolA/LolB/LppX"/>
</dbReference>
<dbReference type="PANTHER" id="PTHR35869">
    <property type="entry name" value="OUTER-MEMBRANE LIPOPROTEIN CARRIER PROTEIN"/>
    <property type="match status" value="1"/>
</dbReference>
<dbReference type="AlphaFoldDB" id="H6SS77"/>
<dbReference type="SUPFAM" id="SSF89392">
    <property type="entry name" value="Prokaryotic lipoproteins and lipoprotein localization factors"/>
    <property type="match status" value="1"/>
</dbReference>
<dbReference type="KEGG" id="rpm:RSPPHO_01130"/>
<organism evidence="3 4">
    <name type="scientific">Pararhodospirillum photometricum DSM 122</name>
    <dbReference type="NCBI Taxonomy" id="1150469"/>
    <lineage>
        <taxon>Bacteria</taxon>
        <taxon>Pseudomonadati</taxon>
        <taxon>Pseudomonadota</taxon>
        <taxon>Alphaproteobacteria</taxon>
        <taxon>Rhodospirillales</taxon>
        <taxon>Rhodospirillaceae</taxon>
        <taxon>Pararhodospirillum</taxon>
    </lineage>
</organism>
<feature type="chain" id="PRO_5003606543" evidence="2">
    <location>
        <begin position="23"/>
        <end position="219"/>
    </location>
</feature>
<dbReference type="EMBL" id="HE663493">
    <property type="protein sequence ID" value="CCG07756.1"/>
    <property type="molecule type" value="Genomic_DNA"/>
</dbReference>
<dbReference type="InterPro" id="IPR004564">
    <property type="entry name" value="OM_lipoprot_carrier_LolA-like"/>
</dbReference>
<protein>
    <submittedName>
        <fullName evidence="3">Outer membrane lipoprotein carrier protein LolA</fullName>
    </submittedName>
</protein>
<feature type="signal peptide" evidence="2">
    <location>
        <begin position="1"/>
        <end position="22"/>
    </location>
</feature>
<accession>H6SS77</accession>
<name>H6SS77_PARPM</name>
<sequence>MRRSHLFALALALGLLAGGVPAPRAGETPAQTSILPQLTPEQRAFVARAEAFLNDLRSVQARFLQISSTGNYAEGTVSLLRPNRLRLDYDPPAEILVVANGSHLIYNDKKLDQVTYIGLDETPLGVLLRDHIVLSDPQITLTGYREAGGVAEISLVQTKDPGQGTLTLVFTVDPVDLRQWRVLDAQNIEVTVSLFDPRRDIKLDPKLFQFSAPTQRRDR</sequence>